<evidence type="ECO:0000256" key="1">
    <source>
        <dbReference type="SAM" id="Phobius"/>
    </source>
</evidence>
<dbReference type="Gene3D" id="3.30.70.1430">
    <property type="entry name" value="Multidrug efflux transporter AcrB pore domain"/>
    <property type="match status" value="2"/>
</dbReference>
<evidence type="ECO:0000313" key="2">
    <source>
        <dbReference type="EMBL" id="MDH7640661.1"/>
    </source>
</evidence>
<accession>A0ABT6N6D5</accession>
<dbReference type="Pfam" id="PF00873">
    <property type="entry name" value="ACR_tran"/>
    <property type="match status" value="1"/>
</dbReference>
<dbReference type="PANTHER" id="PTHR32063">
    <property type="match status" value="1"/>
</dbReference>
<dbReference type="Gene3D" id="1.20.1640.10">
    <property type="entry name" value="Multidrug efflux transporter AcrB transmembrane domain"/>
    <property type="match status" value="2"/>
</dbReference>
<dbReference type="SUPFAM" id="SSF82866">
    <property type="entry name" value="Multidrug efflux transporter AcrB transmembrane domain"/>
    <property type="match status" value="2"/>
</dbReference>
<feature type="transmembrane region" description="Helical" evidence="1">
    <location>
        <begin position="462"/>
        <end position="489"/>
    </location>
</feature>
<feature type="transmembrane region" description="Helical" evidence="1">
    <location>
        <begin position="430"/>
        <end position="450"/>
    </location>
</feature>
<dbReference type="Proteomes" id="UP001160625">
    <property type="component" value="Unassembled WGS sequence"/>
</dbReference>
<evidence type="ECO:0000313" key="3">
    <source>
        <dbReference type="Proteomes" id="UP001160625"/>
    </source>
</evidence>
<protein>
    <submittedName>
        <fullName evidence="2">Efflux RND transporter permease subunit</fullName>
    </submittedName>
</protein>
<feature type="transmembrane region" description="Helical" evidence="1">
    <location>
        <begin position="914"/>
        <end position="935"/>
    </location>
</feature>
<dbReference type="SUPFAM" id="SSF82714">
    <property type="entry name" value="Multidrug efflux transporter AcrB TolC docking domain, DN and DC subdomains"/>
    <property type="match status" value="2"/>
</dbReference>
<proteinExistence type="predicted"/>
<keyword evidence="1" id="KW-0812">Transmembrane</keyword>
<name>A0ABT6N6D5_9SPHN</name>
<dbReference type="PRINTS" id="PR00702">
    <property type="entry name" value="ACRIFLAVINRP"/>
</dbReference>
<feature type="transmembrane region" description="Helical" evidence="1">
    <location>
        <begin position="889"/>
        <end position="908"/>
    </location>
</feature>
<organism evidence="2 3">
    <name type="scientific">Sphingomonas oryzagri</name>
    <dbReference type="NCBI Taxonomy" id="3042314"/>
    <lineage>
        <taxon>Bacteria</taxon>
        <taxon>Pseudomonadati</taxon>
        <taxon>Pseudomonadota</taxon>
        <taxon>Alphaproteobacteria</taxon>
        <taxon>Sphingomonadales</taxon>
        <taxon>Sphingomonadaceae</taxon>
        <taxon>Sphingomonas</taxon>
    </lineage>
</organism>
<dbReference type="InterPro" id="IPR027463">
    <property type="entry name" value="AcrB_DN_DC_subdom"/>
</dbReference>
<feature type="transmembrane region" description="Helical" evidence="1">
    <location>
        <begin position="858"/>
        <end position="877"/>
    </location>
</feature>
<comment type="caution">
    <text evidence="2">The sequence shown here is derived from an EMBL/GenBank/DDBJ whole genome shotgun (WGS) entry which is preliminary data.</text>
</comment>
<dbReference type="InterPro" id="IPR001036">
    <property type="entry name" value="Acrflvin-R"/>
</dbReference>
<gene>
    <name evidence="2" type="ORF">QGN17_18150</name>
</gene>
<dbReference type="Gene3D" id="3.30.70.1440">
    <property type="entry name" value="Multidrug efflux transporter AcrB pore domain"/>
    <property type="match status" value="1"/>
</dbReference>
<feature type="transmembrane region" description="Helical" evidence="1">
    <location>
        <begin position="987"/>
        <end position="1013"/>
    </location>
</feature>
<keyword evidence="3" id="KW-1185">Reference proteome</keyword>
<dbReference type="EMBL" id="JARYGZ010000003">
    <property type="protein sequence ID" value="MDH7640661.1"/>
    <property type="molecule type" value="Genomic_DNA"/>
</dbReference>
<feature type="transmembrane region" description="Helical" evidence="1">
    <location>
        <begin position="956"/>
        <end position="975"/>
    </location>
</feature>
<keyword evidence="1" id="KW-1133">Transmembrane helix</keyword>
<dbReference type="Gene3D" id="3.30.70.1320">
    <property type="entry name" value="Multidrug efflux transporter AcrB pore domain like"/>
    <property type="match status" value="1"/>
</dbReference>
<keyword evidence="1" id="KW-0472">Membrane</keyword>
<dbReference type="PANTHER" id="PTHR32063:SF77">
    <property type="entry name" value="ACR FAMILY TRANSPORT PROTEIN"/>
    <property type="match status" value="1"/>
</dbReference>
<feature type="transmembrane region" description="Helical" evidence="1">
    <location>
        <begin position="359"/>
        <end position="376"/>
    </location>
</feature>
<dbReference type="Gene3D" id="3.30.2090.10">
    <property type="entry name" value="Multidrug efflux transporter AcrB TolC docking domain, DN and DC subdomains"/>
    <property type="match status" value="2"/>
</dbReference>
<feature type="transmembrane region" description="Helical" evidence="1">
    <location>
        <begin position="388"/>
        <end position="410"/>
    </location>
</feature>
<feature type="transmembrane region" description="Helical" evidence="1">
    <location>
        <begin position="12"/>
        <end position="31"/>
    </location>
</feature>
<reference evidence="2" key="1">
    <citation type="submission" date="2023-04" db="EMBL/GenBank/DDBJ databases">
        <title>Sphingomonas sp. MAHUQ-71 isolated from rice field.</title>
        <authorList>
            <person name="Huq M.A."/>
        </authorList>
    </citation>
    <scope>NUCLEOTIDE SEQUENCE</scope>
    <source>
        <strain evidence="2">MAHUQ-71</strain>
    </source>
</reference>
<sequence length="1044" mass="112953">MRNISAWSIRNPVFALVLFAGLTFAGIVAFMRMDVNQDPEITFPGVIVEISQPGAAPVEMETQIAQKVEAAVRNLEGVDEIQTTIDEGDVQMFVQFTLDTPVDRATNDVREAISQIRGSLPNGILEPQVTRAIINGNAIARWSVSANDMTMEQLSWYVKNDVARRLLGIEGMQNVKTYGDVSREIRVILDPAKMQAVGVTASQVNQQLMAINTNAAGGRAEIAGAEQSVRILGNAQDAYHLSQVQIGLGGGRSIKLSDIATVKDLYGEVRQSAKMNGRPTIAFAIFRARGASDVTIYHEAEKILAQIEKENPKVHFVKRVADVDYTINQYHEAIKSMVEGAVLAVVVVFFFLRDRRATLISALAIPLSAIPTFWVMDLIGFTMNQMTLLALSLVSGVLVDDAIVEIENIVRHMRMGKTAFQAAIDAADEIGLAVVGTTFSIVAVFFPVSVMPGIAGQFFKNFGMTVVVAVLMSLLVARLITPMIAAYFLKSHGQQDHAGGIWADRYQRVLRWTLDTSKAHARKLAGYRRTAFLWDHRAWTMGIALVAFLLTIVAFVTLPFTFQPETDQDTSHVEIQMVPGTTYEQTVALTDKVANIMRQQPEVAVAVEFINVGNSEIAMTLKKDRKRTSTQFERSLVPTLNKIADARVTFASQNGGGDGSSRDISMMLAGDDPAKLNDAAEAVIAQMKGLPKLVAPRIEGEIPRPEIVIKPNLDMAAQMGVTTDALSQTIRIATIGEIDQNAAKFSLSDRQIPIRVALDQNSRSDISTIRNLPVQTANGGTVPLRVVASIGFGAGPSEIKRYNQERRVILSADLTPGAIAGEERTNIMNLPAMKQLPTGVHYVASGQAKWQAEMVTNFIIALVAGILLVFAVLVLLYRRVVPPLVNMSSLALAPLGGLIALHICGMAMSMPALIGFLMLLGIVAKNSILLIDFAIEEIRHGATRDEAILEAGHKRAQPIVMTTVAMVAGMMPTALSLGGDGSWNQPMAVMVIGGLILSTLLTLLIVPAGFSLADGIERRFGPMLGRVFTNGGEHGHGGAPQAAE</sequence>
<dbReference type="SUPFAM" id="SSF82693">
    <property type="entry name" value="Multidrug efflux transporter AcrB pore domain, PN1, PN2, PC1 and PC2 subdomains"/>
    <property type="match status" value="3"/>
</dbReference>
<feature type="transmembrane region" description="Helical" evidence="1">
    <location>
        <begin position="538"/>
        <end position="562"/>
    </location>
</feature>
<feature type="transmembrane region" description="Helical" evidence="1">
    <location>
        <begin position="333"/>
        <end position="352"/>
    </location>
</feature>
<dbReference type="RefSeq" id="WP_281046010.1">
    <property type="nucleotide sequence ID" value="NZ_JARYGZ010000003.1"/>
</dbReference>